<dbReference type="Pfam" id="PF00015">
    <property type="entry name" value="MCPsignal"/>
    <property type="match status" value="1"/>
</dbReference>
<dbReference type="EMBL" id="QGLE01000002">
    <property type="protein sequence ID" value="PWR25085.1"/>
    <property type="molecule type" value="Genomic_DNA"/>
</dbReference>
<keyword evidence="1 2" id="KW-0807">Transducer</keyword>
<dbReference type="OrthoDB" id="2489132at2"/>
<dbReference type="PANTHER" id="PTHR32089">
    <property type="entry name" value="METHYL-ACCEPTING CHEMOTAXIS PROTEIN MCPB"/>
    <property type="match status" value="1"/>
</dbReference>
<dbReference type="SMART" id="SM00283">
    <property type="entry name" value="MA"/>
    <property type="match status" value="1"/>
</dbReference>
<evidence type="ECO:0000313" key="5">
    <source>
        <dbReference type="Proteomes" id="UP000245461"/>
    </source>
</evidence>
<evidence type="ECO:0000259" key="3">
    <source>
        <dbReference type="PROSITE" id="PS50111"/>
    </source>
</evidence>
<evidence type="ECO:0000256" key="2">
    <source>
        <dbReference type="PROSITE-ProRule" id="PRU00284"/>
    </source>
</evidence>
<dbReference type="GO" id="GO:0007165">
    <property type="term" value="P:signal transduction"/>
    <property type="evidence" value="ECO:0007669"/>
    <property type="project" value="UniProtKB-KW"/>
</dbReference>
<comment type="caution">
    <text evidence="4">The sequence shown here is derived from an EMBL/GenBank/DDBJ whole genome shotgun (WGS) entry which is preliminary data.</text>
</comment>
<protein>
    <submittedName>
        <fullName evidence="4">Chemotaxis protein</fullName>
    </submittedName>
</protein>
<feature type="domain" description="Methyl-accepting transducer" evidence="3">
    <location>
        <begin position="19"/>
        <end position="255"/>
    </location>
</feature>
<dbReference type="PANTHER" id="PTHR32089:SF114">
    <property type="entry name" value="METHYL-ACCEPTING CHEMOTAXIS PROTEIN MCPB"/>
    <property type="match status" value="1"/>
</dbReference>
<dbReference type="PROSITE" id="PS50111">
    <property type="entry name" value="CHEMOTAXIS_TRANSDUC_2"/>
    <property type="match status" value="1"/>
</dbReference>
<proteinExistence type="predicted"/>
<dbReference type="SUPFAM" id="SSF58104">
    <property type="entry name" value="Methyl-accepting chemotaxis protein (MCP) signaling domain"/>
    <property type="match status" value="1"/>
</dbReference>
<accession>A0A317EIL6</accession>
<evidence type="ECO:0000256" key="1">
    <source>
        <dbReference type="ARBA" id="ARBA00023224"/>
    </source>
</evidence>
<keyword evidence="5" id="KW-1185">Reference proteome</keyword>
<reference evidence="4 5" key="1">
    <citation type="submission" date="2018-05" db="EMBL/GenBank/DDBJ databases">
        <title>Zavarzinia sp. HR-AS.</title>
        <authorList>
            <person name="Lee Y."/>
            <person name="Jeon C.O."/>
        </authorList>
    </citation>
    <scope>NUCLEOTIDE SEQUENCE [LARGE SCALE GENOMIC DNA]</scope>
    <source>
        <strain evidence="4 5">HR-AS</strain>
    </source>
</reference>
<name>A0A317EIL6_9PROT</name>
<evidence type="ECO:0000313" key="4">
    <source>
        <dbReference type="EMBL" id="PWR25085.1"/>
    </source>
</evidence>
<dbReference type="RefSeq" id="WP_109903177.1">
    <property type="nucleotide sequence ID" value="NZ_QGLE01000002.1"/>
</dbReference>
<dbReference type="InterPro" id="IPR004089">
    <property type="entry name" value="MCPsignal_dom"/>
</dbReference>
<dbReference type="AlphaFoldDB" id="A0A317EIL6"/>
<dbReference type="Proteomes" id="UP000245461">
    <property type="component" value="Unassembled WGS sequence"/>
</dbReference>
<organism evidence="4 5">
    <name type="scientific">Zavarzinia aquatilis</name>
    <dbReference type="NCBI Taxonomy" id="2211142"/>
    <lineage>
        <taxon>Bacteria</taxon>
        <taxon>Pseudomonadati</taxon>
        <taxon>Pseudomonadota</taxon>
        <taxon>Alphaproteobacteria</taxon>
        <taxon>Rhodospirillales</taxon>
        <taxon>Zavarziniaceae</taxon>
        <taxon>Zavarzinia</taxon>
    </lineage>
</organism>
<dbReference type="Gene3D" id="1.10.287.950">
    <property type="entry name" value="Methyl-accepting chemotaxis protein"/>
    <property type="match status" value="1"/>
</dbReference>
<sequence length="464" mass="48880">MHNDQERAAQTALVQIAKDAGHLGIEIADVAGLVETVAGEMEGQANAFGQLRSDADELAGSNRTILHAVTEARATSRDAAEAMRRSESEVGMSLAEIRGLVTNAVAVAAELRKLVASLEDVRKVARGIDSIARQTNLLALNASIEAARAGDAGRGFAVVAAEVKALARSTSLATTEIDATLAMLGSQSARLVEESDAASQRAEAVEKGTTTIGTAIGELARRFATVDNGIGAISGAADNIARRIDGLVDTVSTMTDGVQRSSTSLSAAKERSNAVLGIAERLLGQTVVPGIATTDTRVLDVALAARNAIEAALAREIAAGTIAVADLFDEDYSPIAGSAPQQYTARFTRLTDRLLPSIQEPALTADPQIVFAVAVDRNGYLPTHNAAFSQPQGKDPAWNAAHCRNRRLFTDRVGLAAARNREPFLLQSYRRDMGAGKFALMKDMSVPITIGGRHWGGFRVGYRV</sequence>
<gene>
    <name evidence="4" type="ORF">DKG74_04775</name>
</gene>
<dbReference type="GO" id="GO:0016020">
    <property type="term" value="C:membrane"/>
    <property type="evidence" value="ECO:0007669"/>
    <property type="project" value="InterPro"/>
</dbReference>